<organism evidence="2 3">
    <name type="scientific">Mya arenaria</name>
    <name type="common">Soft-shell clam</name>
    <dbReference type="NCBI Taxonomy" id="6604"/>
    <lineage>
        <taxon>Eukaryota</taxon>
        <taxon>Metazoa</taxon>
        <taxon>Spiralia</taxon>
        <taxon>Lophotrochozoa</taxon>
        <taxon>Mollusca</taxon>
        <taxon>Bivalvia</taxon>
        <taxon>Autobranchia</taxon>
        <taxon>Heteroconchia</taxon>
        <taxon>Euheterodonta</taxon>
        <taxon>Imparidentia</taxon>
        <taxon>Neoheterodontei</taxon>
        <taxon>Myida</taxon>
        <taxon>Myoidea</taxon>
        <taxon>Myidae</taxon>
        <taxon>Mya</taxon>
    </lineage>
</organism>
<evidence type="ECO:0000313" key="2">
    <source>
        <dbReference type="EMBL" id="WAR07883.1"/>
    </source>
</evidence>
<name>A0ABY7EGU1_MYAAR</name>
<evidence type="ECO:0000259" key="1">
    <source>
        <dbReference type="Pfam" id="PF20231"/>
    </source>
</evidence>
<accession>A0ABY7EGU1</accession>
<proteinExistence type="predicted"/>
<dbReference type="Pfam" id="PF20231">
    <property type="entry name" value="DUF6589"/>
    <property type="match status" value="1"/>
</dbReference>
<feature type="domain" description="DUF6589" evidence="1">
    <location>
        <begin position="89"/>
        <end position="173"/>
    </location>
</feature>
<gene>
    <name evidence="2" type="ORF">MAR_017841</name>
</gene>
<protein>
    <recommendedName>
        <fullName evidence="1">DUF6589 domain-containing protein</fullName>
    </recommendedName>
</protein>
<dbReference type="Proteomes" id="UP001164746">
    <property type="component" value="Chromosome 6"/>
</dbReference>
<evidence type="ECO:0000313" key="3">
    <source>
        <dbReference type="Proteomes" id="UP001164746"/>
    </source>
</evidence>
<reference evidence="2" key="1">
    <citation type="submission" date="2022-11" db="EMBL/GenBank/DDBJ databases">
        <title>Centuries of genome instability and evolution in soft-shell clam transmissible cancer (bioRxiv).</title>
        <authorList>
            <person name="Hart S.F.M."/>
            <person name="Yonemitsu M.A."/>
            <person name="Giersch R.M."/>
            <person name="Beal B.F."/>
            <person name="Arriagada G."/>
            <person name="Davis B.W."/>
            <person name="Ostrander E.A."/>
            <person name="Goff S.P."/>
            <person name="Metzger M.J."/>
        </authorList>
    </citation>
    <scope>NUCLEOTIDE SEQUENCE</scope>
    <source>
        <strain evidence="2">MELC-2E11</strain>
        <tissue evidence="2">Siphon/mantle</tissue>
    </source>
</reference>
<dbReference type="InterPro" id="IPR046496">
    <property type="entry name" value="DUF6589"/>
</dbReference>
<sequence>VYDRLQPLGISLSHSGMLETIFNTELINSIQEGKKFRIVGDNINFNIGVTNERKSTGKTGHMEHWFGSAAIVQNVSFNDCLEPLKMKLKNTVIPLQIQHKNEQKYADVVDILDTYQDLGETLYQGSGLQVPQIHIGGDQLTRERFSDAKRLRAAALTASERFENLSPTTFELFPSSNDYFSNIL</sequence>
<keyword evidence="3" id="KW-1185">Reference proteome</keyword>
<dbReference type="EMBL" id="CP111017">
    <property type="protein sequence ID" value="WAR07883.1"/>
    <property type="molecule type" value="Genomic_DNA"/>
</dbReference>
<feature type="non-terminal residue" evidence="2">
    <location>
        <position position="184"/>
    </location>
</feature>